<name>A0ACB5UGS4_9FIRM</name>
<protein>
    <submittedName>
        <fullName evidence="1">Carbohydrate ABC transporter permease</fullName>
    </submittedName>
</protein>
<organism evidence="1 2">
    <name type="scientific">Vallitalea maricola</name>
    <dbReference type="NCBI Taxonomy" id="3074433"/>
    <lineage>
        <taxon>Bacteria</taxon>
        <taxon>Bacillati</taxon>
        <taxon>Bacillota</taxon>
        <taxon>Clostridia</taxon>
        <taxon>Lachnospirales</taxon>
        <taxon>Vallitaleaceae</taxon>
        <taxon>Vallitalea</taxon>
    </lineage>
</organism>
<reference evidence="1" key="1">
    <citation type="submission" date="2023-09" db="EMBL/GenBank/DDBJ databases">
        <title>Vallitalea sediminicola and Vallitalea maricola sp. nov., anaerobic bacteria isolated from marine sediment.</title>
        <authorList>
            <person name="Hirano S."/>
            <person name="Maeda A."/>
            <person name="Terahara T."/>
            <person name="Mori K."/>
            <person name="Hamada M."/>
            <person name="Matsumoto R."/>
            <person name="Kobayashi T."/>
        </authorList>
    </citation>
    <scope>NUCLEOTIDE SEQUENCE</scope>
    <source>
        <strain evidence="1">AN17-2</strain>
    </source>
</reference>
<evidence type="ECO:0000313" key="1">
    <source>
        <dbReference type="EMBL" id="GMQ62149.1"/>
    </source>
</evidence>
<dbReference type="EMBL" id="BTPU01000020">
    <property type="protein sequence ID" value="GMQ62149.1"/>
    <property type="molecule type" value="Genomic_DNA"/>
</dbReference>
<comment type="caution">
    <text evidence="1">The sequence shown here is derived from an EMBL/GenBank/DDBJ whole genome shotgun (WGS) entry which is preliminary data.</text>
</comment>
<keyword evidence="2" id="KW-1185">Reference proteome</keyword>
<sequence length="299" mass="34422">MEEQNTVKSYKLTNIDEIIKHIKQKFNIQKVLITFIIGCITMLIIYPFLWMIVSSFKPLGEIYQFPPKFFTKSMSLKNYKEVLFNQNPSFLLYFKNTVITTVVSVFGTVITASMAGYAFAKMKFKYRDKLFMLYLITMMVPFQVLMVPQFILFKYMGIFNTLWALILPRLFSPLSTFLMRQFFVDIPNSIIEAGRIDGASEFRIFHKLVFPLAKPALATVVILNFVWRWNDYEGPLIFLTDKKYYTLTVGLTNFIDEAGVAQDHLIMAGAVVALIPMLVIFLIGQKYMIQGLTAGSVKG</sequence>
<evidence type="ECO:0000313" key="2">
    <source>
        <dbReference type="Proteomes" id="UP001374599"/>
    </source>
</evidence>
<gene>
    <name evidence="1" type="ORF">AN2V17_13800</name>
</gene>
<accession>A0ACB5UGS4</accession>
<proteinExistence type="predicted"/>
<dbReference type="Proteomes" id="UP001374599">
    <property type="component" value="Unassembled WGS sequence"/>
</dbReference>